<accession>A0A5F9DJE3</accession>
<comment type="similarity">
    <text evidence="1">Belongs to the vasopressin/oxytocin family.</text>
</comment>
<name>A0A5F9DJE3_RABIT</name>
<evidence type="ECO:0000256" key="1">
    <source>
        <dbReference type="ARBA" id="ARBA00007369"/>
    </source>
</evidence>
<protein>
    <submittedName>
        <fullName evidence="4">Uncharacterized protein</fullName>
    </submittedName>
</protein>
<dbReference type="GeneTree" id="ENSGT00390000004511"/>
<dbReference type="EMBL" id="AAGW02060608">
    <property type="status" value="NOT_ANNOTATED_CDS"/>
    <property type="molecule type" value="Genomic_DNA"/>
</dbReference>
<proteinExistence type="inferred from homology"/>
<dbReference type="InterPro" id="IPR000981">
    <property type="entry name" value="Neurhyp_horm"/>
</dbReference>
<feature type="compositionally biased region" description="Low complexity" evidence="3">
    <location>
        <begin position="43"/>
        <end position="63"/>
    </location>
</feature>
<dbReference type="InParanoid" id="A0A5F9DJE3"/>
<dbReference type="Ensembl" id="ENSOCUT00000061664.1">
    <property type="protein sequence ID" value="ENSOCUP00000045543.1"/>
    <property type="gene ID" value="ENSOCUG00000001769.4"/>
</dbReference>
<dbReference type="EMBL" id="AAGW02060607">
    <property type="status" value="NOT_ANNOTATED_CDS"/>
    <property type="molecule type" value="Genomic_DNA"/>
</dbReference>
<reference evidence="4" key="3">
    <citation type="submission" date="2025-09" db="UniProtKB">
        <authorList>
            <consortium name="Ensembl"/>
        </authorList>
    </citation>
    <scope>IDENTIFICATION</scope>
    <source>
        <strain evidence="4">Thorbecke</strain>
    </source>
</reference>
<keyword evidence="5" id="KW-1185">Reference proteome</keyword>
<dbReference type="STRING" id="9986.ENSOCUP00000045543"/>
<evidence type="ECO:0000313" key="5">
    <source>
        <dbReference type="Proteomes" id="UP000001811"/>
    </source>
</evidence>
<dbReference type="PANTHER" id="PTHR11681">
    <property type="entry name" value="NEUROPHYSIN"/>
    <property type="match status" value="1"/>
</dbReference>
<dbReference type="GO" id="GO:0030141">
    <property type="term" value="C:secretory granule"/>
    <property type="evidence" value="ECO:0007669"/>
    <property type="project" value="TreeGrafter"/>
</dbReference>
<sequence length="285" mass="29879">RLWSPARRRSLGDPCPAGGEDAEGSYRLGGPQPLRSRKTLVDLETLTTTEAEAAPRARAPAAPWSLPRTPPGLAGSPGPASHPRPSPQCLPCGPAGKGRCFGPSICCADELGCFVGTAEALRCQEENFLPSPCQSGQKPCGSGGRCAAAGVCCNDESCVTDPECREAFPRRARASDRSNATQLDAPAGALLLLLLLHGRNDADHALPVAGNPHFRPAMEVELPDLPALVLLRREGCQGGRAAPLARESPIHHPSYPGVGDQEVSDGVALTFLFLLQLHCDVSIGH</sequence>
<evidence type="ECO:0000313" key="4">
    <source>
        <dbReference type="Ensembl" id="ENSOCUP00000045543.1"/>
    </source>
</evidence>
<dbReference type="GO" id="GO:0031894">
    <property type="term" value="F:V1A vasopressin receptor binding"/>
    <property type="evidence" value="ECO:0007669"/>
    <property type="project" value="TreeGrafter"/>
</dbReference>
<dbReference type="GO" id="GO:0005185">
    <property type="term" value="F:neurohypophyseal hormone activity"/>
    <property type="evidence" value="ECO:0007669"/>
    <property type="project" value="InterPro"/>
</dbReference>
<evidence type="ECO:0000256" key="2">
    <source>
        <dbReference type="ARBA" id="ARBA00023157"/>
    </source>
</evidence>
<dbReference type="Pfam" id="PF00184">
    <property type="entry name" value="Hormone_5"/>
    <property type="match status" value="1"/>
</dbReference>
<dbReference type="SMART" id="SM00003">
    <property type="entry name" value="NH"/>
    <property type="match status" value="1"/>
</dbReference>
<evidence type="ECO:0000256" key="3">
    <source>
        <dbReference type="SAM" id="MobiDB-lite"/>
    </source>
</evidence>
<keyword evidence="2" id="KW-1015">Disulfide bond</keyword>
<feature type="region of interest" description="Disordered" evidence="3">
    <location>
        <begin position="1"/>
        <end position="86"/>
    </location>
</feature>
<organism evidence="4 5">
    <name type="scientific">Oryctolagus cuniculus</name>
    <name type="common">Rabbit</name>
    <dbReference type="NCBI Taxonomy" id="9986"/>
    <lineage>
        <taxon>Eukaryota</taxon>
        <taxon>Metazoa</taxon>
        <taxon>Chordata</taxon>
        <taxon>Craniata</taxon>
        <taxon>Vertebrata</taxon>
        <taxon>Euteleostomi</taxon>
        <taxon>Mammalia</taxon>
        <taxon>Eutheria</taxon>
        <taxon>Euarchontoglires</taxon>
        <taxon>Glires</taxon>
        <taxon>Lagomorpha</taxon>
        <taxon>Leporidae</taxon>
        <taxon>Oryctolagus</taxon>
    </lineage>
</organism>
<dbReference type="PANTHER" id="PTHR11681:SF9">
    <property type="entry name" value="VASOPRESSIN-NEUROPHYSIN 2-COPEPTIN"/>
    <property type="match status" value="1"/>
</dbReference>
<dbReference type="Proteomes" id="UP000001811">
    <property type="component" value="Chromosome 4"/>
</dbReference>
<dbReference type="Bgee" id="ENSOCUG00000001769">
    <property type="expression patterns" value="Expressed in prefrontal cortex and 8 other cell types or tissues"/>
</dbReference>
<dbReference type="SMR" id="A0A5F9DJE3"/>
<reference evidence="4" key="2">
    <citation type="submission" date="2025-08" db="UniProtKB">
        <authorList>
            <consortium name="Ensembl"/>
        </authorList>
    </citation>
    <scope>IDENTIFICATION</scope>
    <source>
        <strain evidence="4">Thorbecke</strain>
    </source>
</reference>
<dbReference type="GO" id="GO:0005615">
    <property type="term" value="C:extracellular space"/>
    <property type="evidence" value="ECO:0007669"/>
    <property type="project" value="TreeGrafter"/>
</dbReference>
<reference evidence="4 5" key="1">
    <citation type="journal article" date="2011" name="Nature">
        <title>A high-resolution map of human evolutionary constraint using 29 mammals.</title>
        <authorList>
            <person name="Lindblad-Toh K."/>
            <person name="Garber M."/>
            <person name="Zuk O."/>
            <person name="Lin M.F."/>
            <person name="Parker B.J."/>
            <person name="Washietl S."/>
            <person name="Kheradpour P."/>
            <person name="Ernst J."/>
            <person name="Jordan G."/>
            <person name="Mauceli E."/>
            <person name="Ward L.D."/>
            <person name="Lowe C.B."/>
            <person name="Holloway A.K."/>
            <person name="Clamp M."/>
            <person name="Gnerre S."/>
            <person name="Alfoldi J."/>
            <person name="Beal K."/>
            <person name="Chang J."/>
            <person name="Clawson H."/>
            <person name="Cuff J."/>
            <person name="Di Palma F."/>
            <person name="Fitzgerald S."/>
            <person name="Flicek P."/>
            <person name="Guttman M."/>
            <person name="Hubisz M.J."/>
            <person name="Jaffe D.B."/>
            <person name="Jungreis I."/>
            <person name="Kent W.J."/>
            <person name="Kostka D."/>
            <person name="Lara M."/>
            <person name="Martins A.L."/>
            <person name="Massingham T."/>
            <person name="Moltke I."/>
            <person name="Raney B.J."/>
            <person name="Rasmussen M.D."/>
            <person name="Robinson J."/>
            <person name="Stark A."/>
            <person name="Vilella A.J."/>
            <person name="Wen J."/>
            <person name="Xie X."/>
            <person name="Zody M.C."/>
            <person name="Baldwin J."/>
            <person name="Bloom T."/>
            <person name="Chin C.W."/>
            <person name="Heiman D."/>
            <person name="Nicol R."/>
            <person name="Nusbaum C."/>
            <person name="Young S."/>
            <person name="Wilkinson J."/>
            <person name="Worley K.C."/>
            <person name="Kovar C.L."/>
            <person name="Muzny D.M."/>
            <person name="Gibbs R.A."/>
            <person name="Cree A."/>
            <person name="Dihn H.H."/>
            <person name="Fowler G."/>
            <person name="Jhangiani S."/>
            <person name="Joshi V."/>
            <person name="Lee S."/>
            <person name="Lewis L.R."/>
            <person name="Nazareth L.V."/>
            <person name="Okwuonu G."/>
            <person name="Santibanez J."/>
            <person name="Warren W.C."/>
            <person name="Mardis E.R."/>
            <person name="Weinstock G.M."/>
            <person name="Wilson R.K."/>
            <person name="Delehaunty K."/>
            <person name="Dooling D."/>
            <person name="Fronik C."/>
            <person name="Fulton L."/>
            <person name="Fulton B."/>
            <person name="Graves T."/>
            <person name="Minx P."/>
            <person name="Sodergren E."/>
            <person name="Birney E."/>
            <person name="Margulies E.H."/>
            <person name="Herrero J."/>
            <person name="Green E.D."/>
            <person name="Haussler D."/>
            <person name="Siepel A."/>
            <person name="Goldman N."/>
            <person name="Pollard K.S."/>
            <person name="Pedersen J.S."/>
            <person name="Lander E.S."/>
            <person name="Kellis M."/>
        </authorList>
    </citation>
    <scope>NUCLEOTIDE SEQUENCE [LARGE SCALE GENOMIC DNA]</scope>
    <source>
        <strain evidence="4 5">Thorbecke inbred</strain>
    </source>
</reference>
<dbReference type="InterPro" id="IPR036387">
    <property type="entry name" value="Neurhyp_horm_dom_sf"/>
</dbReference>
<dbReference type="SUPFAM" id="SSF49606">
    <property type="entry name" value="Neurophysin II"/>
    <property type="match status" value="1"/>
</dbReference>
<dbReference type="AlphaFoldDB" id="A0A5F9DJE3"/>
<dbReference type="FunFam" id="2.60.9.10:FF:000001">
    <property type="entry name" value="oxytocin-neurophysin 1"/>
    <property type="match status" value="1"/>
</dbReference>
<dbReference type="Gene3D" id="2.60.9.10">
    <property type="entry name" value="Neurohypophysial hormone domain"/>
    <property type="match status" value="1"/>
</dbReference>